<dbReference type="CDD" id="cd16922">
    <property type="entry name" value="HATPase_EvgS-ArcB-TorS-like"/>
    <property type="match status" value="1"/>
</dbReference>
<dbReference type="FunFam" id="1.10.287.130:FF:000002">
    <property type="entry name" value="Two-component osmosensing histidine kinase"/>
    <property type="match status" value="1"/>
</dbReference>
<dbReference type="InterPro" id="IPR011006">
    <property type="entry name" value="CheY-like_superfamily"/>
</dbReference>
<evidence type="ECO:0000259" key="16">
    <source>
        <dbReference type="PROSITE" id="PS50112"/>
    </source>
</evidence>
<dbReference type="Pfam" id="PF02518">
    <property type="entry name" value="HATPase_c"/>
    <property type="match status" value="1"/>
</dbReference>
<dbReference type="EMBL" id="AP014546">
    <property type="protein sequence ID" value="BBB30434.1"/>
    <property type="molecule type" value="Genomic_DNA"/>
</dbReference>
<dbReference type="SUPFAM" id="SSF55874">
    <property type="entry name" value="ATPase domain of HSP90 chaperone/DNA topoisomerase II/histidine kinase"/>
    <property type="match status" value="1"/>
</dbReference>
<evidence type="ECO:0000259" key="18">
    <source>
        <dbReference type="PROSITE" id="PS50894"/>
    </source>
</evidence>
<feature type="domain" description="Protein kinase" evidence="13">
    <location>
        <begin position="7"/>
        <end position="266"/>
    </location>
</feature>
<dbReference type="PROSITE" id="PS50894">
    <property type="entry name" value="HPT"/>
    <property type="match status" value="1"/>
</dbReference>
<dbReference type="Pfam" id="PF00072">
    <property type="entry name" value="Response_reg"/>
    <property type="match status" value="1"/>
</dbReference>
<dbReference type="InterPro" id="IPR001610">
    <property type="entry name" value="PAC"/>
</dbReference>
<dbReference type="Gene3D" id="1.10.510.10">
    <property type="entry name" value="Transferase(Phosphotransferase) domain 1"/>
    <property type="match status" value="1"/>
</dbReference>
<evidence type="ECO:0000256" key="9">
    <source>
        <dbReference type="ARBA" id="ARBA00064003"/>
    </source>
</evidence>
<keyword evidence="6 19" id="KW-0418">Kinase</keyword>
<dbReference type="Pfam" id="PF13191">
    <property type="entry name" value="AAA_16"/>
    <property type="match status" value="1"/>
</dbReference>
<dbReference type="SMART" id="SM00388">
    <property type="entry name" value="HisKA"/>
    <property type="match status" value="1"/>
</dbReference>
<feature type="modified residue" description="4-aspartylphosphate" evidence="12">
    <location>
        <position position="1917"/>
    </location>
</feature>
<dbReference type="InterPro" id="IPR041664">
    <property type="entry name" value="AAA_16"/>
</dbReference>
<gene>
    <name evidence="19" type="ORF">NEJAP_2489</name>
</gene>
<dbReference type="EC" id="2.7.13.3" evidence="2"/>
<dbReference type="Gene3D" id="3.30.450.20">
    <property type="entry name" value="PAS domain"/>
    <property type="match status" value="1"/>
</dbReference>
<dbReference type="InterPro" id="IPR036097">
    <property type="entry name" value="HisK_dim/P_sf"/>
</dbReference>
<dbReference type="InterPro" id="IPR008207">
    <property type="entry name" value="Sig_transdc_His_kin_Hpt_dom"/>
</dbReference>
<evidence type="ECO:0000256" key="5">
    <source>
        <dbReference type="ARBA" id="ARBA00022741"/>
    </source>
</evidence>
<evidence type="ECO:0000313" key="19">
    <source>
        <dbReference type="EMBL" id="BBB30434.1"/>
    </source>
</evidence>
<dbReference type="FunFam" id="3.30.565.10:FF:000010">
    <property type="entry name" value="Sensor histidine kinase RcsC"/>
    <property type="match status" value="1"/>
</dbReference>
<dbReference type="InterPro" id="IPR029016">
    <property type="entry name" value="GAF-like_dom_sf"/>
</dbReference>
<dbReference type="Pfam" id="PF01590">
    <property type="entry name" value="GAF"/>
    <property type="match status" value="1"/>
</dbReference>
<dbReference type="PANTHER" id="PTHR43642">
    <property type="entry name" value="HYBRID SIGNAL TRANSDUCTION HISTIDINE KINASE G"/>
    <property type="match status" value="1"/>
</dbReference>
<dbReference type="SMART" id="SM00073">
    <property type="entry name" value="HPT"/>
    <property type="match status" value="1"/>
</dbReference>
<dbReference type="SUPFAM" id="SSF52172">
    <property type="entry name" value="CheY-like"/>
    <property type="match status" value="1"/>
</dbReference>
<dbReference type="GO" id="GO:0000155">
    <property type="term" value="F:phosphorelay sensor kinase activity"/>
    <property type="evidence" value="ECO:0007669"/>
    <property type="project" value="InterPro"/>
</dbReference>
<evidence type="ECO:0000256" key="6">
    <source>
        <dbReference type="ARBA" id="ARBA00022777"/>
    </source>
</evidence>
<dbReference type="InterPro" id="IPR003018">
    <property type="entry name" value="GAF"/>
</dbReference>
<dbReference type="CDD" id="cd00130">
    <property type="entry name" value="PAS"/>
    <property type="match status" value="1"/>
</dbReference>
<dbReference type="NCBIfam" id="TIGR00229">
    <property type="entry name" value="sensory_box"/>
    <property type="match status" value="1"/>
</dbReference>
<dbReference type="SUPFAM" id="SSF48452">
    <property type="entry name" value="TPR-like"/>
    <property type="match status" value="1"/>
</dbReference>
<feature type="domain" description="PAC" evidence="17">
    <location>
        <begin position="1557"/>
        <end position="1609"/>
    </location>
</feature>
<dbReference type="SMART" id="SM00086">
    <property type="entry name" value="PAC"/>
    <property type="match status" value="1"/>
</dbReference>
<dbReference type="InterPro" id="IPR000700">
    <property type="entry name" value="PAS-assoc_C"/>
</dbReference>
<dbReference type="SUPFAM" id="SSF47226">
    <property type="entry name" value="Histidine-containing phosphotransfer domain, HPT domain"/>
    <property type="match status" value="1"/>
</dbReference>
<keyword evidence="8" id="KW-0902">Two-component regulatory system</keyword>
<evidence type="ECO:0000256" key="10">
    <source>
        <dbReference type="ARBA" id="ARBA00068150"/>
    </source>
</evidence>
<dbReference type="RefSeq" id="WP_201347618.1">
    <property type="nucleotide sequence ID" value="NZ_AP014546.1"/>
</dbReference>
<dbReference type="PANTHER" id="PTHR43642:SF1">
    <property type="entry name" value="HYBRID SIGNAL TRANSDUCTION HISTIDINE KINASE G"/>
    <property type="match status" value="1"/>
</dbReference>
<dbReference type="SUPFAM" id="SSF47384">
    <property type="entry name" value="Homodimeric domain of signal transducing histidine kinase"/>
    <property type="match status" value="1"/>
</dbReference>
<dbReference type="PROSITE" id="PS50112">
    <property type="entry name" value="PAS"/>
    <property type="match status" value="1"/>
</dbReference>
<dbReference type="SMART" id="SM00387">
    <property type="entry name" value="HATPase_c"/>
    <property type="match status" value="1"/>
</dbReference>
<protein>
    <recommendedName>
        <fullName evidence="10">Sensory/regulatory protein RpfC</fullName>
        <ecNumber evidence="2">2.7.13.3</ecNumber>
    </recommendedName>
</protein>
<dbReference type="SUPFAM" id="SSF55781">
    <property type="entry name" value="GAF domain-like"/>
    <property type="match status" value="1"/>
</dbReference>
<dbReference type="InterPro" id="IPR003661">
    <property type="entry name" value="HisK_dim/P_dom"/>
</dbReference>
<evidence type="ECO:0000256" key="7">
    <source>
        <dbReference type="ARBA" id="ARBA00022840"/>
    </source>
</evidence>
<comment type="subunit">
    <text evidence="9">At low DSF concentrations, interacts with RpfF.</text>
</comment>
<dbReference type="PROSITE" id="PS50109">
    <property type="entry name" value="HIS_KIN"/>
    <property type="match status" value="1"/>
</dbReference>
<dbReference type="InterPro" id="IPR001789">
    <property type="entry name" value="Sig_transdc_resp-reg_receiver"/>
</dbReference>
<feature type="domain" description="Histidine kinase" evidence="14">
    <location>
        <begin position="1626"/>
        <end position="1846"/>
    </location>
</feature>
<dbReference type="PROSITE" id="PS50110">
    <property type="entry name" value="RESPONSE_REGULATORY"/>
    <property type="match status" value="1"/>
</dbReference>
<keyword evidence="20" id="KW-1185">Reference proteome</keyword>
<comment type="catalytic activity">
    <reaction evidence="1">
        <text>ATP + protein L-histidine = ADP + protein N-phospho-L-histidine.</text>
        <dbReference type="EC" id="2.7.13.3"/>
    </reaction>
</comment>
<feature type="modified residue" description="Phosphohistidine" evidence="11">
    <location>
        <position position="2053"/>
    </location>
</feature>
<dbReference type="PRINTS" id="PR00344">
    <property type="entry name" value="BCTRLSENSOR"/>
</dbReference>
<evidence type="ECO:0000256" key="12">
    <source>
        <dbReference type="PROSITE-ProRule" id="PRU00169"/>
    </source>
</evidence>
<dbReference type="Gene3D" id="3.40.50.300">
    <property type="entry name" value="P-loop containing nucleotide triphosphate hydrolases"/>
    <property type="match status" value="1"/>
</dbReference>
<evidence type="ECO:0000313" key="20">
    <source>
        <dbReference type="Proteomes" id="UP000595332"/>
    </source>
</evidence>
<dbReference type="SMART" id="SM00065">
    <property type="entry name" value="GAF"/>
    <property type="match status" value="1"/>
</dbReference>
<dbReference type="InterPro" id="IPR005467">
    <property type="entry name" value="His_kinase_dom"/>
</dbReference>
<feature type="domain" description="HPt" evidence="18">
    <location>
        <begin position="2014"/>
        <end position="2100"/>
    </location>
</feature>
<dbReference type="Pfam" id="PF00069">
    <property type="entry name" value="Pkinase"/>
    <property type="match status" value="1"/>
</dbReference>
<dbReference type="KEGG" id="njp:NEJAP_2489"/>
<feature type="domain" description="Response regulatory" evidence="15">
    <location>
        <begin position="1868"/>
        <end position="1986"/>
    </location>
</feature>
<evidence type="ECO:0000256" key="2">
    <source>
        <dbReference type="ARBA" id="ARBA00012438"/>
    </source>
</evidence>
<dbReference type="Gene3D" id="1.10.287.130">
    <property type="match status" value="1"/>
</dbReference>
<dbReference type="PROSITE" id="PS50011">
    <property type="entry name" value="PROTEIN_KINASE_DOM"/>
    <property type="match status" value="1"/>
</dbReference>
<dbReference type="Pfam" id="PF13426">
    <property type="entry name" value="PAS_9"/>
    <property type="match status" value="1"/>
</dbReference>
<dbReference type="Gene3D" id="3.30.565.10">
    <property type="entry name" value="Histidine kinase-like ATPase, C-terminal domain"/>
    <property type="match status" value="1"/>
</dbReference>
<evidence type="ECO:0000256" key="4">
    <source>
        <dbReference type="ARBA" id="ARBA00022679"/>
    </source>
</evidence>
<evidence type="ECO:0000256" key="1">
    <source>
        <dbReference type="ARBA" id="ARBA00000085"/>
    </source>
</evidence>
<dbReference type="InterPro" id="IPR035965">
    <property type="entry name" value="PAS-like_dom_sf"/>
</dbReference>
<dbReference type="InterPro" id="IPR036890">
    <property type="entry name" value="HATPase_C_sf"/>
</dbReference>
<reference evidence="19 20" key="1">
    <citation type="journal article" date="2008" name="Int. J. Syst. Evol. Microbiol.">
        <title>Neptunomonas japonica sp. nov., an Osedax japonicus symbiont-like bacterium isolated from sediment adjacent to sperm whale carcasses off Kagoshima, Japan.</title>
        <authorList>
            <person name="Miyazaki M."/>
            <person name="Nogi Y."/>
            <person name="Fujiwara Y."/>
            <person name="Kawato M."/>
            <person name="Kubokawa K."/>
            <person name="Horikoshi K."/>
        </authorList>
    </citation>
    <scope>NUCLEOTIDE SEQUENCE [LARGE SCALE GENOMIC DNA]</scope>
    <source>
        <strain evidence="19 20">JAMM 1380</strain>
    </source>
</reference>
<keyword evidence="3 12" id="KW-0597">Phosphoprotein</keyword>
<sequence>MHSKGISLVQELIHQGKRSRVSRGVSDSNQAIIIKQPGHHANPLSANRRLLHEADILSELNINGVIPLLECLKSETDHSLVFLDNAAISLREWLLVKRPDLITRLTVALSLSKTLGQIHEARITHKQITPDNILINPSTQQAYIIDFSMSSRLSREHPSSSAPQANSDNLSYIAPEQTGRINRYIDYRTDYYSWGITLYEVFTGCLPFTQQNNQELLHCHIARQPKVPHLINPKLPIVLSNIILKLMAKDAAQRYQSSYGLCHDINTCLEQIHAKNPQDFAVGSQDVSERFELPQTLYGRASTVTQLKTCFDNVSAGMQSMALLTGYAGVGKSSVVHELRHYISQQHGLFASGKFDQYHRNRPYTAIYQAMQTLIRQLLTEPDERIKHWRSNLQDAFGSNAEVLLKLIPELELIIGEQPQAPRLSPSEEQHRFSHIFRQMLKVFATAEHPLVLFFDDLHWADLSSLTLLEKLAHHPQHPHLFIIGSYRDNEFNKHHPFQLSLQRLKSSPLELSLFEIKALTLEDIQLLIADTLSHSVAQSKPLAEICFEKTQGNPFFLNQFLLDLYEKRLIHFQGSLWSWNEEDIRDCEITDNVISFMVDKIRRLSPQTQSVVQIAACIGNPVALPILAAVCEQSPEQTATDLWQAISEGLIFPLEANHHAKHKEQVEQLRYRFVHDRVQQAAYSLIPDDGITNLHYRIGQILQTKTPRHEQGRRIFDVTNHLNQAQALIETAAERVELTRLNLQAGLQAKEAAAFESAFDYFRKGIELLTEDCWENQPSIALSLYQHAAEAAYIKADFATLHQLVDTALPHCHQMADKVLLQELQIQALVSTNHFDDALTVALHLLKQLNFPLPNAPGAFAINRARLSSLVRLYRYSDEKILSLPKMEQPEALAAMPILTSMFGVVKFSSSGLRPLVMAKEVELTLRYGLSTESAMAFAGYGGVLCGKYQQIKQGFRLGALAIKLAQQTDNNRIEHKVQSLFNTYIRHYKEPLTLCSEALLEAHNSGLETGDVEWSAYSLAAHIQFSLPLSDNFDQLAIKLQEYILQLQETGQKQSLQYSLMALQFIEVLRDPIAPITLNGEYYDAELMLIEHHDNNHKTAICLHFFYQSLLAFIFKKHQQADDYGQQALQFSPYISGTYTESFLNYIYVINTILLLPSLREAQQMQRIKEINTYLKSSSKLVEQCPQNHEHRQLLVKAALLTYEQSYSEAIDLFDQALALLQQNSFHLDFAIANELASQCYRSWGKHSIAHHYITQAYQAYERLGANSKLRHLKAEFNDLNSVPYEHKQTDFSDSAFSNEPIEQPSRAYDVSSVIKASQAISDEIVLEPLLSRLIKLAIENAGAQRAVLLLNRQTLVIEAEAGIDGPTQHYDAMPLDDGAHLLPTSIIHYVARTKENVVLGHASQHEMFQQDAYIQEKQPLSLLCMPIMYHGALTAILYLENSQSRDVFDRNRLEALQILSAQAAISIENAKLYQSLEKSEYNYKSLFMNAVEGIFRAAPEGRFISANPALATLLGYPTPDAFLDEITDIASQCFIDDTDLRSFIDTLSSQQKIINFETRWQTKSGFPIYVAISARIVHNSLGDLEYYEGSLTDISERKAKEAAEQARSKAEAENEEKSRFLATMSHEIRTPMNGILGMTQLLKKTNLDATQIEQVDTIFKAGRSLLTILNDILDFSKAESGQLALETNPFKIEDVLDEVYCLFMPLAQEKSLQIVPQIDRMLPTVVGDRRALTQILMNLCSNALKFTHEGYITLKTINLKQTDNDISVRIEVKDTGIGIAEASQSKIFQHFIQADSTITRRYGGTGLGLAITKRMVEQQGGNVGFSSTQSQGSTFWLELSYPLCSDATLPDIEKKTAATPTVPMDILLVEDTPINQQVAKGLLESDGHHVSIAEDGFTALSMHNDHLYDLILMDIHLPDMDGITTTEKIRSHPNPKYAAIKIIALTASVSQHEIEKYKQAGMDGVLAKPIQFEAMQQLLNDKMAIDSDHMQTKQGKYLNTTLLDQHQQLLGTERIHKLIEQFYQMASTLLPEIEKAAKQNQLTPLSTAAHTLAGAAANFGFEALHAHCQKLERAAQADLLSEASALAKHTKRLYNDSQTELALYFEQQKESDAM</sequence>
<dbReference type="PROSITE" id="PS50113">
    <property type="entry name" value="PAC"/>
    <property type="match status" value="1"/>
</dbReference>
<dbReference type="GO" id="GO:0005524">
    <property type="term" value="F:ATP binding"/>
    <property type="evidence" value="ECO:0007669"/>
    <property type="project" value="UniProtKB-KW"/>
</dbReference>
<dbReference type="SUPFAM" id="SSF56112">
    <property type="entry name" value="Protein kinase-like (PK-like)"/>
    <property type="match status" value="1"/>
</dbReference>
<feature type="domain" description="PAS" evidence="16">
    <location>
        <begin position="1482"/>
        <end position="1523"/>
    </location>
</feature>
<dbReference type="InterPro" id="IPR011990">
    <property type="entry name" value="TPR-like_helical_dom_sf"/>
</dbReference>
<proteinExistence type="predicted"/>
<evidence type="ECO:0000259" key="17">
    <source>
        <dbReference type="PROSITE" id="PS50113"/>
    </source>
</evidence>
<dbReference type="SMART" id="SM00448">
    <property type="entry name" value="REC"/>
    <property type="match status" value="1"/>
</dbReference>
<keyword evidence="7" id="KW-0067">ATP-binding</keyword>
<dbReference type="InterPro" id="IPR011009">
    <property type="entry name" value="Kinase-like_dom_sf"/>
</dbReference>
<dbReference type="InterPro" id="IPR000014">
    <property type="entry name" value="PAS"/>
</dbReference>
<evidence type="ECO:0000256" key="8">
    <source>
        <dbReference type="ARBA" id="ARBA00023012"/>
    </source>
</evidence>
<keyword evidence="5" id="KW-0547">Nucleotide-binding</keyword>
<dbReference type="InterPro" id="IPR003594">
    <property type="entry name" value="HATPase_dom"/>
</dbReference>
<evidence type="ECO:0000259" key="15">
    <source>
        <dbReference type="PROSITE" id="PS50110"/>
    </source>
</evidence>
<dbReference type="InterPro" id="IPR053159">
    <property type="entry name" value="Hybrid_Histidine_Kinase"/>
</dbReference>
<dbReference type="InterPro" id="IPR000719">
    <property type="entry name" value="Prot_kinase_dom"/>
</dbReference>
<dbReference type="Pfam" id="PF00512">
    <property type="entry name" value="HisKA"/>
    <property type="match status" value="1"/>
</dbReference>
<dbReference type="Gene3D" id="1.20.120.160">
    <property type="entry name" value="HPT domain"/>
    <property type="match status" value="1"/>
</dbReference>
<dbReference type="InterPro" id="IPR027417">
    <property type="entry name" value="P-loop_NTPase"/>
</dbReference>
<evidence type="ECO:0000256" key="3">
    <source>
        <dbReference type="ARBA" id="ARBA00022553"/>
    </source>
</evidence>
<dbReference type="SUPFAM" id="SSF52540">
    <property type="entry name" value="P-loop containing nucleoside triphosphate hydrolases"/>
    <property type="match status" value="1"/>
</dbReference>
<dbReference type="CDD" id="cd17546">
    <property type="entry name" value="REC_hyHK_CKI1_RcsC-like"/>
    <property type="match status" value="1"/>
</dbReference>
<dbReference type="SUPFAM" id="SSF55785">
    <property type="entry name" value="PYP-like sensor domain (PAS domain)"/>
    <property type="match status" value="1"/>
</dbReference>
<dbReference type="Pfam" id="PF01627">
    <property type="entry name" value="Hpt"/>
    <property type="match status" value="1"/>
</dbReference>
<dbReference type="Proteomes" id="UP000595332">
    <property type="component" value="Chromosome"/>
</dbReference>
<dbReference type="CDD" id="cd00082">
    <property type="entry name" value="HisKA"/>
    <property type="match status" value="1"/>
</dbReference>
<evidence type="ECO:0000259" key="13">
    <source>
        <dbReference type="PROSITE" id="PS50011"/>
    </source>
</evidence>
<dbReference type="InterPro" id="IPR004358">
    <property type="entry name" value="Sig_transdc_His_kin-like_C"/>
</dbReference>
<accession>A0A7R6SWA0</accession>
<evidence type="ECO:0000259" key="14">
    <source>
        <dbReference type="PROSITE" id="PS50109"/>
    </source>
</evidence>
<organism evidence="19 20">
    <name type="scientific">Neptunomonas japonica JAMM 1380</name>
    <dbReference type="NCBI Taxonomy" id="1441457"/>
    <lineage>
        <taxon>Bacteria</taxon>
        <taxon>Pseudomonadati</taxon>
        <taxon>Pseudomonadota</taxon>
        <taxon>Gammaproteobacteria</taxon>
        <taxon>Oceanospirillales</taxon>
        <taxon>Oceanospirillaceae</taxon>
        <taxon>Neptunomonas</taxon>
    </lineage>
</organism>
<name>A0A7R6SWA0_9GAMM</name>
<evidence type="ECO:0000256" key="11">
    <source>
        <dbReference type="PROSITE-ProRule" id="PRU00110"/>
    </source>
</evidence>
<dbReference type="Gene3D" id="3.30.450.40">
    <property type="match status" value="1"/>
</dbReference>
<dbReference type="Gene3D" id="3.40.50.2300">
    <property type="match status" value="1"/>
</dbReference>
<keyword evidence="4" id="KW-0808">Transferase</keyword>
<dbReference type="InterPro" id="IPR036641">
    <property type="entry name" value="HPT_dom_sf"/>
</dbReference>